<keyword evidence="11" id="KW-1185">Reference proteome</keyword>
<evidence type="ECO:0000256" key="7">
    <source>
        <dbReference type="SAM" id="Phobius"/>
    </source>
</evidence>
<reference evidence="10 11" key="1">
    <citation type="journal article" date="2020" name="Mol. Plant">
        <title>The Chromosome-Based Rubber Tree Genome Provides New Insights into Spurge Genome Evolution and Rubber Biosynthesis.</title>
        <authorList>
            <person name="Liu J."/>
            <person name="Shi C."/>
            <person name="Shi C.C."/>
            <person name="Li W."/>
            <person name="Zhang Q.J."/>
            <person name="Zhang Y."/>
            <person name="Li K."/>
            <person name="Lu H.F."/>
            <person name="Shi C."/>
            <person name="Zhu S.T."/>
            <person name="Xiao Z.Y."/>
            <person name="Nan H."/>
            <person name="Yue Y."/>
            <person name="Zhu X.G."/>
            <person name="Wu Y."/>
            <person name="Hong X.N."/>
            <person name="Fan G.Y."/>
            <person name="Tong Y."/>
            <person name="Zhang D."/>
            <person name="Mao C.L."/>
            <person name="Liu Y.L."/>
            <person name="Hao S.J."/>
            <person name="Liu W.Q."/>
            <person name="Lv M.Q."/>
            <person name="Zhang H.B."/>
            <person name="Liu Y."/>
            <person name="Hu-Tang G.R."/>
            <person name="Wang J.P."/>
            <person name="Wang J.H."/>
            <person name="Sun Y.H."/>
            <person name="Ni S.B."/>
            <person name="Chen W.B."/>
            <person name="Zhang X.C."/>
            <person name="Jiao Y.N."/>
            <person name="Eichler E.E."/>
            <person name="Li G.H."/>
            <person name="Liu X."/>
            <person name="Gao L.Z."/>
        </authorList>
    </citation>
    <scope>NUCLEOTIDE SEQUENCE [LARGE SCALE GENOMIC DNA]</scope>
    <source>
        <strain evidence="11">cv. GT1</strain>
        <tissue evidence="10">Leaf</tissue>
    </source>
</reference>
<dbReference type="Proteomes" id="UP000467840">
    <property type="component" value="Chromosome 15"/>
</dbReference>
<gene>
    <name evidence="10" type="ORF">GH714_009650</name>
</gene>
<dbReference type="EMBL" id="JAAGAX010000005">
    <property type="protein sequence ID" value="KAF2313182.1"/>
    <property type="molecule type" value="Genomic_DNA"/>
</dbReference>
<comment type="similarity">
    <text evidence="3 6">Belongs to the GRF family.</text>
</comment>
<feature type="transmembrane region" description="Helical" evidence="7">
    <location>
        <begin position="248"/>
        <end position="265"/>
    </location>
</feature>
<comment type="subcellular location">
    <subcellularLocation>
        <location evidence="2">Membrane</location>
        <topology evidence="2">Multi-pass membrane protein</topology>
    </subcellularLocation>
    <subcellularLocation>
        <location evidence="1 6">Nucleus</location>
    </subcellularLocation>
</comment>
<organism evidence="10 11">
    <name type="scientific">Hevea brasiliensis</name>
    <name type="common">Para rubber tree</name>
    <name type="synonym">Siphonia brasiliensis</name>
    <dbReference type="NCBI Taxonomy" id="3981"/>
    <lineage>
        <taxon>Eukaryota</taxon>
        <taxon>Viridiplantae</taxon>
        <taxon>Streptophyta</taxon>
        <taxon>Embryophyta</taxon>
        <taxon>Tracheophyta</taxon>
        <taxon>Spermatophyta</taxon>
        <taxon>Magnoliopsida</taxon>
        <taxon>eudicotyledons</taxon>
        <taxon>Gunneridae</taxon>
        <taxon>Pentapetalae</taxon>
        <taxon>rosids</taxon>
        <taxon>fabids</taxon>
        <taxon>Malpighiales</taxon>
        <taxon>Euphorbiaceae</taxon>
        <taxon>Crotonoideae</taxon>
        <taxon>Micrandreae</taxon>
        <taxon>Hevea</taxon>
    </lineage>
</organism>
<comment type="domain">
    <text evidence="6">The QLQ domain and WRC domain may be involved in protein-protein interaction and DNA-binding, respectively.</text>
</comment>
<dbReference type="Pfam" id="PF03151">
    <property type="entry name" value="TPT"/>
    <property type="match status" value="1"/>
</dbReference>
<evidence type="ECO:0000259" key="9">
    <source>
        <dbReference type="PROSITE" id="PS51667"/>
    </source>
</evidence>
<dbReference type="GO" id="GO:0006355">
    <property type="term" value="P:regulation of DNA-templated transcription"/>
    <property type="evidence" value="ECO:0007669"/>
    <property type="project" value="InterPro"/>
</dbReference>
<comment type="function">
    <text evidence="6">Transcription activator.</text>
</comment>
<dbReference type="PROSITE" id="PS51667">
    <property type="entry name" value="WRC"/>
    <property type="match status" value="1"/>
</dbReference>
<name>A0A6A6MHJ2_HEVBR</name>
<sequence>MERHGSSGGSAGSPPIGLGLALGRGGSTDRRPIPIPGCTLSYGFTILQLQELQLQSLIYKYIESGFPVPYHLVLPIWKSVSSSLSGFNSSLYQLYPTFMGYSIPLHLEYKNGMDPEPGRCRRTDGKKWRCSKEALPDQKYCERHMHRGRQRSRKLVEAASQNNSASTNLSISLPHILSRRQSLKIFALSAIFCFSVVCGNTSLSNSEPLFHLFGFLVCVGSTAGRALKSVVQGILLTSEAEKLHSMNLLLYMAPMAALILLPFTLYIEGNVAAITMEKARGDPFIVFLLIGNATVAYLVNLTNFLVTKHTSALTLQVLGNAKAAVAAVVSVLIFRNPVTVMGMAGFAVTIMGVVLYSEAKKRSKVTTH</sequence>
<evidence type="ECO:0000256" key="1">
    <source>
        <dbReference type="ARBA" id="ARBA00004123"/>
    </source>
</evidence>
<proteinExistence type="inferred from homology"/>
<dbReference type="SMART" id="SM00951">
    <property type="entry name" value="QLQ"/>
    <property type="match status" value="1"/>
</dbReference>
<keyword evidence="6" id="KW-0805">Transcription regulation</keyword>
<keyword evidence="4 6" id="KW-0539">Nucleus</keyword>
<evidence type="ECO:0000256" key="5">
    <source>
        <dbReference type="PROSITE-ProRule" id="PRU01002"/>
    </source>
</evidence>
<dbReference type="InterPro" id="IPR014978">
    <property type="entry name" value="Gln-Leu-Gln_QLQ"/>
</dbReference>
<feature type="transmembrane region" description="Helical" evidence="7">
    <location>
        <begin position="285"/>
        <end position="306"/>
    </location>
</feature>
<keyword evidence="7" id="KW-1133">Transmembrane helix</keyword>
<dbReference type="GO" id="GO:0005634">
    <property type="term" value="C:nucleus"/>
    <property type="evidence" value="ECO:0007669"/>
    <property type="project" value="UniProtKB-SubCell"/>
</dbReference>
<dbReference type="PANTHER" id="PTHR31602">
    <property type="entry name" value="GROWTH-REGULATING FACTOR 5"/>
    <property type="match status" value="1"/>
</dbReference>
<evidence type="ECO:0000313" key="11">
    <source>
        <dbReference type="Proteomes" id="UP000467840"/>
    </source>
</evidence>
<dbReference type="AlphaFoldDB" id="A0A6A6MHJ2"/>
<evidence type="ECO:0000259" key="8">
    <source>
        <dbReference type="PROSITE" id="PS51666"/>
    </source>
</evidence>
<comment type="caution">
    <text evidence="10">The sequence shown here is derived from an EMBL/GenBank/DDBJ whole genome shotgun (WGS) entry which is preliminary data.</text>
</comment>
<keyword evidence="7" id="KW-0472">Membrane</keyword>
<evidence type="ECO:0000256" key="3">
    <source>
        <dbReference type="ARBA" id="ARBA00008122"/>
    </source>
</evidence>
<keyword evidence="6" id="KW-0804">Transcription</keyword>
<feature type="domain" description="WRC" evidence="9">
    <location>
        <begin position="114"/>
        <end position="158"/>
    </location>
</feature>
<dbReference type="SUPFAM" id="SSF103481">
    <property type="entry name" value="Multidrug resistance efflux transporter EmrE"/>
    <property type="match status" value="1"/>
</dbReference>
<feature type="domain" description="QLQ" evidence="8">
    <location>
        <begin position="43"/>
        <end position="78"/>
    </location>
</feature>
<evidence type="ECO:0000256" key="6">
    <source>
        <dbReference type="RuleBase" id="RU367127"/>
    </source>
</evidence>
<evidence type="ECO:0000256" key="2">
    <source>
        <dbReference type="ARBA" id="ARBA00004141"/>
    </source>
</evidence>
<dbReference type="GO" id="GO:0006351">
    <property type="term" value="P:DNA-templated transcription"/>
    <property type="evidence" value="ECO:0007669"/>
    <property type="project" value="UniProtKB-UniRule"/>
</dbReference>
<feature type="transmembrane region" description="Helical" evidence="7">
    <location>
        <begin position="340"/>
        <end position="357"/>
    </location>
</feature>
<dbReference type="InterPro" id="IPR004853">
    <property type="entry name" value="Sugar_P_trans_dom"/>
</dbReference>
<feature type="transmembrane region" description="Helical" evidence="7">
    <location>
        <begin position="209"/>
        <end position="227"/>
    </location>
</feature>
<keyword evidence="7" id="KW-0812">Transmembrane</keyword>
<feature type="transmembrane region" description="Helical" evidence="7">
    <location>
        <begin position="185"/>
        <end position="203"/>
    </location>
</feature>
<dbReference type="PROSITE" id="PS51666">
    <property type="entry name" value="QLQ"/>
    <property type="match status" value="1"/>
</dbReference>
<evidence type="ECO:0000256" key="4">
    <source>
        <dbReference type="ARBA" id="ARBA00023242"/>
    </source>
</evidence>
<dbReference type="PANTHER" id="PTHR31602:SF104">
    <property type="entry name" value="GROWTH-REGULATING FACTOR"/>
    <property type="match status" value="1"/>
</dbReference>
<dbReference type="GO" id="GO:0005524">
    <property type="term" value="F:ATP binding"/>
    <property type="evidence" value="ECO:0007669"/>
    <property type="project" value="UniProtKB-UniRule"/>
</dbReference>
<dbReference type="InterPro" id="IPR031137">
    <property type="entry name" value="GRF"/>
</dbReference>
<keyword evidence="6" id="KW-0010">Activator</keyword>
<evidence type="ECO:0000313" key="10">
    <source>
        <dbReference type="EMBL" id="KAF2313182.1"/>
    </source>
</evidence>
<comment type="caution">
    <text evidence="5">Lacks conserved residue(s) required for the propagation of feature annotation.</text>
</comment>
<dbReference type="Pfam" id="PF08879">
    <property type="entry name" value="WRC"/>
    <property type="match status" value="1"/>
</dbReference>
<accession>A0A6A6MHJ2</accession>
<dbReference type="InterPro" id="IPR014977">
    <property type="entry name" value="WRC_dom"/>
</dbReference>
<dbReference type="Pfam" id="PF08880">
    <property type="entry name" value="QLQ"/>
    <property type="match status" value="1"/>
</dbReference>
<feature type="transmembrane region" description="Helical" evidence="7">
    <location>
        <begin position="313"/>
        <end position="334"/>
    </location>
</feature>
<protein>
    <recommendedName>
        <fullName evidence="6">Growth-regulating factor</fullName>
    </recommendedName>
</protein>
<dbReference type="GO" id="GO:0099402">
    <property type="term" value="P:plant organ development"/>
    <property type="evidence" value="ECO:0007669"/>
    <property type="project" value="UniProtKB-ARBA"/>
</dbReference>
<dbReference type="InterPro" id="IPR037185">
    <property type="entry name" value="EmrE-like"/>
</dbReference>